<evidence type="ECO:0000313" key="2">
    <source>
        <dbReference type="EMBL" id="AGK57046.1"/>
    </source>
</evidence>
<dbReference type="AlphaFoldDB" id="N0B953"/>
<dbReference type="Pfam" id="PF06114">
    <property type="entry name" value="Peptidase_M78"/>
    <property type="match status" value="1"/>
</dbReference>
<dbReference type="STRING" id="670307.HYPDE_26828"/>
<organism evidence="2 3">
    <name type="scientific">Hyphomicrobium denitrificans 1NES1</name>
    <dbReference type="NCBI Taxonomy" id="670307"/>
    <lineage>
        <taxon>Bacteria</taxon>
        <taxon>Pseudomonadati</taxon>
        <taxon>Pseudomonadota</taxon>
        <taxon>Alphaproteobacteria</taxon>
        <taxon>Hyphomicrobiales</taxon>
        <taxon>Hyphomicrobiaceae</taxon>
        <taxon>Hyphomicrobium</taxon>
    </lineage>
</organism>
<proteinExistence type="predicted"/>
<dbReference type="PANTHER" id="PTHR43236:SF2">
    <property type="entry name" value="BLL0069 PROTEIN"/>
    <property type="match status" value="1"/>
</dbReference>
<sequence>MAVRRKLIREMVEALLAKHRISHGAVPVEKIVESYGIKLSLDEVDDELSGFLVREPGKNKRSVIGANKAHHPHRQRFTIAHELGHFLLHKGEMVHLDQGRGALAINLRNEQSSRGEDQDEREANLFAAELLMPAIFLAKDLEGVSLDILGDSGVLDRLAKKYKVSTQALTFRLANLGYIQL</sequence>
<dbReference type="KEGG" id="hdt:HYPDE_26828"/>
<dbReference type="PANTHER" id="PTHR43236">
    <property type="entry name" value="ANTITOXIN HIGA1"/>
    <property type="match status" value="1"/>
</dbReference>
<keyword evidence="3" id="KW-1185">Reference proteome</keyword>
<dbReference type="Gene3D" id="1.10.10.2910">
    <property type="match status" value="1"/>
</dbReference>
<dbReference type="Proteomes" id="UP000005952">
    <property type="component" value="Chromosome"/>
</dbReference>
<dbReference type="EMBL" id="CP005587">
    <property type="protein sequence ID" value="AGK57046.1"/>
    <property type="molecule type" value="Genomic_DNA"/>
</dbReference>
<reference evidence="2 3" key="1">
    <citation type="journal article" date="2013" name="Genome Announc.">
        <title>Genome sequences for three denitrifying bacterial strains isolated from a uranium- and nitrate-contaminated subsurface environment.</title>
        <authorList>
            <person name="Venkatramanan R."/>
            <person name="Prakash O."/>
            <person name="Woyke T."/>
            <person name="Chain P."/>
            <person name="Goodwin L.A."/>
            <person name="Watson D."/>
            <person name="Brooks S."/>
            <person name="Kostka J.E."/>
            <person name="Green S.J."/>
        </authorList>
    </citation>
    <scope>NUCLEOTIDE SEQUENCE [LARGE SCALE GENOMIC DNA]</scope>
    <source>
        <strain evidence="2 3">1NES1</strain>
    </source>
</reference>
<accession>N0B953</accession>
<protein>
    <recommendedName>
        <fullName evidence="1">IrrE N-terminal-like domain-containing protein</fullName>
    </recommendedName>
</protein>
<dbReference type="InterPro" id="IPR010359">
    <property type="entry name" value="IrrE_HExxH"/>
</dbReference>
<evidence type="ECO:0000313" key="3">
    <source>
        <dbReference type="Proteomes" id="UP000005952"/>
    </source>
</evidence>
<evidence type="ECO:0000259" key="1">
    <source>
        <dbReference type="Pfam" id="PF06114"/>
    </source>
</evidence>
<gene>
    <name evidence="2" type="ORF">HYPDE_26828</name>
</gene>
<dbReference type="eggNOG" id="COG2856">
    <property type="taxonomic scope" value="Bacteria"/>
</dbReference>
<dbReference type="HOGENOM" id="CLU_084682_2_0_5"/>
<dbReference type="InterPro" id="IPR052345">
    <property type="entry name" value="Rad_response_metalloprotease"/>
</dbReference>
<feature type="domain" description="IrrE N-terminal-like" evidence="1">
    <location>
        <begin position="54"/>
        <end position="173"/>
    </location>
</feature>
<name>N0B953_9HYPH</name>